<keyword evidence="4" id="KW-1185">Reference proteome</keyword>
<feature type="compositionally biased region" description="Basic and acidic residues" evidence="2">
    <location>
        <begin position="1224"/>
        <end position="1240"/>
    </location>
</feature>
<feature type="region of interest" description="Disordered" evidence="2">
    <location>
        <begin position="468"/>
        <end position="495"/>
    </location>
</feature>
<comment type="caution">
    <text evidence="3">The sequence shown here is derived from an EMBL/GenBank/DDBJ whole genome shotgun (WGS) entry which is preliminary data.</text>
</comment>
<feature type="compositionally biased region" description="Basic and acidic residues" evidence="2">
    <location>
        <begin position="293"/>
        <end position="308"/>
    </location>
</feature>
<reference evidence="3 4" key="1">
    <citation type="journal article" date="2018" name="BMC Genomics">
        <title>Genomic comparison of Trypanosoma conorhini and Trypanosoma rangeli to Trypanosoma cruzi strains of high and low virulence.</title>
        <authorList>
            <person name="Bradwell K.R."/>
            <person name="Koparde V.N."/>
            <person name="Matveyev A.V."/>
            <person name="Serrano M.G."/>
            <person name="Alves J.M."/>
            <person name="Parikh H."/>
            <person name="Huang B."/>
            <person name="Lee V."/>
            <person name="Espinosa-Alvarez O."/>
            <person name="Ortiz P.A."/>
            <person name="Costa-Martins A.G."/>
            <person name="Teixeira M.M."/>
            <person name="Buck G.A."/>
        </authorList>
    </citation>
    <scope>NUCLEOTIDE SEQUENCE [LARGE SCALE GENOMIC DNA]</scope>
    <source>
        <strain evidence="3 4">025E</strain>
    </source>
</reference>
<feature type="region of interest" description="Disordered" evidence="2">
    <location>
        <begin position="514"/>
        <end position="535"/>
    </location>
</feature>
<feature type="region of interest" description="Disordered" evidence="2">
    <location>
        <begin position="1"/>
        <end position="132"/>
    </location>
</feature>
<proteinExistence type="predicted"/>
<feature type="coiled-coil region" evidence="1">
    <location>
        <begin position="422"/>
        <end position="456"/>
    </location>
</feature>
<name>A0A422P6H0_9TRYP</name>
<feature type="compositionally biased region" description="Basic and acidic residues" evidence="2">
    <location>
        <begin position="107"/>
        <end position="117"/>
    </location>
</feature>
<evidence type="ECO:0000313" key="4">
    <source>
        <dbReference type="Proteomes" id="UP000284403"/>
    </source>
</evidence>
<feature type="region of interest" description="Disordered" evidence="2">
    <location>
        <begin position="1535"/>
        <end position="1574"/>
    </location>
</feature>
<dbReference type="CDD" id="cd23767">
    <property type="entry name" value="IQCD"/>
    <property type="match status" value="1"/>
</dbReference>
<sequence>MNPKPFYRRTTLTEPHSPKTTNAGGNAAGVTSSNGSAHQNPVNGGSSDRRAKSRLLPTSGTDNLLKPPTPAWKLTRLSSGTQLHRRPPSIQGRAASPLQAPQHVARLKKEVIGRRTDLSPAPSRPPRGLAQHSLGVSQPTLLLNPAPAQRVGLEHQRIAGAFQPGNDKRKSPVLNRPTRPSKGNLIAPDAGAAPQSSPRSGTLGVGRHKIVLDVKRSTRQAAERRQLLEALPSTNKVTPEDTVRRYKELCEALGQTPQDAWIAAVLEGANEAKVLPGPTCSSGPPAEVGLNAGRRDKVASPTGDPRDYGRRKRVSSNAASLRRRRSVEEERKGSSAPPSVSAPSLATQDAEDAIGVELGNGRVEKDTELYRMVAYCQHLQPYLQKMKLLRQRGKDVQEALDRFLMLCRSQPEPGKNTSKYAMTALESHANSLTDGIKELQRRNVALLLRLTEYSREVRRPLGSVGGELETAVAGQKQQQQPVDENQSETKRNENRTSLVNTPLAWNGQIPLGRSKQTASKTASVRFPSTKEPPPEYLGFLREEEGRIVQQLNEVCLQVREALTGGLAVTIADEAMLKTPLFLPSASTNHSGWLEKAQPPPPQKVAGHCVPPGGTAGPGVVTVTTSARDSVRQSRGLVARNTGGSVKGVGKKKSEAGTDDNVQTTPPERAVSEEALHRGPFVGVAPLNWMPVEEGEKNVEGANGSNNCFSSRSTGSPQLVLGGGRRYFSLYAPPPKMAGGNVPVPRSKSTSACNATRKVSLGGRTRSATKAAPTTRTTMKQGRNKAPPQFGTASGVTDATDAILAAHIKEAGETWEAIKGLASIEAARTLPQVQLNCAGPTQGGDNDTNFPQNLMAQEEKLNEDTAITPASLNVELENTIKKPQAFSLNYKLESTAAQSPCTVSWAPDVSTENEFKKATATGGVPFLCSSVRREEQESEGVEQLQGTTDALVPLERAAALTKDANINVAMATRIQCCWRQHKARTMLRQRRRLVGESKRQRQHWHIENVMAFRLQRAFAKLVARRRWQREAMQRQYAATSVPQGDKKMADDSRTDSNKENRERPLTLRERFEQVKEIRRNLLRDAPNDNNSVSCMSSTPCSHSETVPRVEKRQKPVSEVAVKVPPLDLKSSGISTLDLERYPADTENFDVNFLNRLLRAPRPLLYVLRVMCDACPVRPASALAFLEGVEGRRSKRRSQNSCDLQTPEAEEEVGKKEKKGKCSHTQPEEDREGRAKGKKGISEKLIDHYPHQDMMDENETQWDVQSYRKLHRRLLARKAAMIKDAEARVVCPFSIHVKSLVEEDEMLHEVPLAKGFQRPFECWGTAYAFQVRVFSAAAEYAWKLIFSHTPRDDYRQRMLKTKEKQEARLKRVEQRNRKILACYCVRSEREWLKKASEDLGFIARIYFPRSSLDPNDPDFERDCRETYEDVEDFLYQCFPAVTKLERVPTFLMGAGIFFLLKSTFACTKETAEDEESSESDLLAGGVDTIHGGSLPLKVAAALYDPELPLTAEQRETIFTHEMLNLLEDLFFSSSAQSRRTDTVTNSNSNHYDGDDEEKEKNANSNNNMGGEADFSDTSEGICERVVRSLGATTRLGESVTFSVDSSLSEIHAAAPLTQRPRLRQVRTPPPEASAAKRLVKAASNKSNMNNIDSSLVGLKIVFPKGYLVDLSERLMRALFGLCTSLEACEDLDATL</sequence>
<feature type="region of interest" description="Disordered" evidence="2">
    <location>
        <begin position="1193"/>
        <end position="1240"/>
    </location>
</feature>
<evidence type="ECO:0000313" key="3">
    <source>
        <dbReference type="EMBL" id="RNF13318.1"/>
    </source>
</evidence>
<feature type="region of interest" description="Disordered" evidence="2">
    <location>
        <begin position="275"/>
        <end position="346"/>
    </location>
</feature>
<dbReference type="Proteomes" id="UP000284403">
    <property type="component" value="Unassembled WGS sequence"/>
</dbReference>
<feature type="compositionally biased region" description="Polar residues" evidence="2">
    <location>
        <begin position="10"/>
        <end position="46"/>
    </location>
</feature>
<dbReference type="PROSITE" id="PS50096">
    <property type="entry name" value="IQ"/>
    <property type="match status" value="1"/>
</dbReference>
<feature type="compositionally biased region" description="Polar residues" evidence="2">
    <location>
        <begin position="765"/>
        <end position="780"/>
    </location>
</feature>
<feature type="region of interest" description="Disordered" evidence="2">
    <location>
        <begin position="759"/>
        <end position="793"/>
    </location>
</feature>
<feature type="compositionally biased region" description="Polar residues" evidence="2">
    <location>
        <begin position="1535"/>
        <end position="1548"/>
    </location>
</feature>
<protein>
    <submittedName>
        <fullName evidence="3">Uncharacterized protein</fullName>
    </submittedName>
</protein>
<accession>A0A422P6H0</accession>
<feature type="region of interest" description="Disordered" evidence="2">
    <location>
        <begin position="158"/>
        <end position="208"/>
    </location>
</feature>
<feature type="region of interest" description="Disordered" evidence="2">
    <location>
        <begin position="640"/>
        <end position="664"/>
    </location>
</feature>
<dbReference type="EMBL" id="MKKU01000411">
    <property type="protein sequence ID" value="RNF13318.1"/>
    <property type="molecule type" value="Genomic_DNA"/>
</dbReference>
<keyword evidence="1" id="KW-0175">Coiled coil</keyword>
<feature type="compositionally biased region" description="Basic and acidic residues" evidence="2">
    <location>
        <begin position="1043"/>
        <end position="1064"/>
    </location>
</feature>
<organism evidence="3 4">
    <name type="scientific">Trypanosoma conorhini</name>
    <dbReference type="NCBI Taxonomy" id="83891"/>
    <lineage>
        <taxon>Eukaryota</taxon>
        <taxon>Discoba</taxon>
        <taxon>Euglenozoa</taxon>
        <taxon>Kinetoplastea</taxon>
        <taxon>Metakinetoplastina</taxon>
        <taxon>Trypanosomatida</taxon>
        <taxon>Trypanosomatidae</taxon>
        <taxon>Trypanosoma</taxon>
    </lineage>
</organism>
<feature type="compositionally biased region" description="Polar residues" evidence="2">
    <location>
        <begin position="475"/>
        <end position="484"/>
    </location>
</feature>
<feature type="region of interest" description="Disordered" evidence="2">
    <location>
        <begin position="1033"/>
        <end position="1064"/>
    </location>
</feature>
<feature type="compositionally biased region" description="Polar residues" evidence="2">
    <location>
        <begin position="1087"/>
        <end position="1103"/>
    </location>
</feature>
<evidence type="ECO:0000256" key="2">
    <source>
        <dbReference type="SAM" id="MobiDB-lite"/>
    </source>
</evidence>
<feature type="compositionally biased region" description="Low complexity" evidence="2">
    <location>
        <begin position="1560"/>
        <end position="1570"/>
    </location>
</feature>
<feature type="region of interest" description="Disordered" evidence="2">
    <location>
        <begin position="1087"/>
        <end position="1112"/>
    </location>
</feature>
<dbReference type="RefSeq" id="XP_029226774.1">
    <property type="nucleotide sequence ID" value="XM_029373226.1"/>
</dbReference>
<dbReference type="OrthoDB" id="266920at2759"/>
<evidence type="ECO:0000256" key="1">
    <source>
        <dbReference type="SAM" id="Coils"/>
    </source>
</evidence>
<gene>
    <name evidence="3" type="ORF">Tco025E_06348</name>
</gene>
<feature type="compositionally biased region" description="Low complexity" evidence="2">
    <location>
        <begin position="334"/>
        <end position="346"/>
    </location>
</feature>
<dbReference type="GeneID" id="40319959"/>